<dbReference type="Proteomes" id="UP000238634">
    <property type="component" value="Unassembled WGS sequence"/>
</dbReference>
<sequence length="77" mass="8707">MAKNIAPYRIYVIRCWEEQSFHANMNVYRFTLDVPATGQRIGFTSSEELINALELALSQIQTQAIADATEDSPDQTI</sequence>
<evidence type="ECO:0000313" key="2">
    <source>
        <dbReference type="Proteomes" id="UP000238634"/>
    </source>
</evidence>
<dbReference type="AlphaFoldDB" id="A0A2T1DKE3"/>
<evidence type="ECO:0000313" key="1">
    <source>
        <dbReference type="EMBL" id="PSB20978.1"/>
    </source>
</evidence>
<dbReference type="STRING" id="1920490.GCA_001895925_05267"/>
<proteinExistence type="predicted"/>
<accession>A0A2T1DKE3</accession>
<protein>
    <submittedName>
        <fullName evidence="1">Uncharacterized protein</fullName>
    </submittedName>
</protein>
<comment type="caution">
    <text evidence="1">The sequence shown here is derived from an EMBL/GenBank/DDBJ whole genome shotgun (WGS) entry which is preliminary data.</text>
</comment>
<keyword evidence="2" id="KW-1185">Reference proteome</keyword>
<name>A0A2T1DKE3_9CYAN</name>
<dbReference type="EMBL" id="PVWG01000004">
    <property type="protein sequence ID" value="PSB20978.1"/>
    <property type="molecule type" value="Genomic_DNA"/>
</dbReference>
<gene>
    <name evidence="1" type="ORF">C7B65_06135</name>
</gene>
<reference evidence="1 2" key="2">
    <citation type="submission" date="2018-03" db="EMBL/GenBank/DDBJ databases">
        <title>The ancient ancestry and fast evolution of plastids.</title>
        <authorList>
            <person name="Moore K.R."/>
            <person name="Magnabosco C."/>
            <person name="Momper L."/>
            <person name="Gold D.A."/>
            <person name="Bosak T."/>
            <person name="Fournier G.P."/>
        </authorList>
    </citation>
    <scope>NUCLEOTIDE SEQUENCE [LARGE SCALE GENOMIC DNA]</scope>
    <source>
        <strain evidence="1 2">ULC007</strain>
    </source>
</reference>
<reference evidence="1 2" key="1">
    <citation type="submission" date="2018-02" db="EMBL/GenBank/DDBJ databases">
        <authorList>
            <person name="Cohen D.B."/>
            <person name="Kent A.D."/>
        </authorList>
    </citation>
    <scope>NUCLEOTIDE SEQUENCE [LARGE SCALE GENOMIC DNA]</scope>
    <source>
        <strain evidence="1 2">ULC007</strain>
    </source>
</reference>
<dbReference type="RefSeq" id="WP_073074207.1">
    <property type="nucleotide sequence ID" value="NZ_MPPI01000031.1"/>
</dbReference>
<organism evidence="1 2">
    <name type="scientific">Phormidesmis priestleyi ULC007</name>
    <dbReference type="NCBI Taxonomy" id="1920490"/>
    <lineage>
        <taxon>Bacteria</taxon>
        <taxon>Bacillati</taxon>
        <taxon>Cyanobacteriota</taxon>
        <taxon>Cyanophyceae</taxon>
        <taxon>Leptolyngbyales</taxon>
        <taxon>Leptolyngbyaceae</taxon>
        <taxon>Phormidesmis</taxon>
    </lineage>
</organism>